<keyword evidence="3" id="KW-1185">Reference proteome</keyword>
<evidence type="ECO:0000313" key="2">
    <source>
        <dbReference type="EMBL" id="KAK2100970.1"/>
    </source>
</evidence>
<feature type="region of interest" description="Disordered" evidence="1">
    <location>
        <begin position="19"/>
        <end position="163"/>
    </location>
</feature>
<comment type="caution">
    <text evidence="2">The sequence shown here is derived from an EMBL/GenBank/DDBJ whole genome shotgun (WGS) entry which is preliminary data.</text>
</comment>
<dbReference type="EMBL" id="JASSZA010000010">
    <property type="protein sequence ID" value="KAK2100970.1"/>
    <property type="molecule type" value="Genomic_DNA"/>
</dbReference>
<evidence type="ECO:0000313" key="3">
    <source>
        <dbReference type="Proteomes" id="UP001266305"/>
    </source>
</evidence>
<feature type="compositionally biased region" description="Polar residues" evidence="1">
    <location>
        <begin position="86"/>
        <end position="101"/>
    </location>
</feature>
<accession>A0ABQ9UV76</accession>
<proteinExistence type="predicted"/>
<sequence length="170" mass="17925">MATCVAAASWAALLGSLRIEGTSQEDSTSGTLAPQPREQGSSDSTRKPQAGRAGHQRAPQQPPGSAHTNLQGLPSAQHLLLPIQGVNCTSPHHTDQGSPDQQQRDEEPTATAPGDKEEQDGVLEKGKSSELGPVPGKAGSRRWREGDGEAAGGKEWHSTSGVSIRWRVRI</sequence>
<feature type="compositionally biased region" description="Basic and acidic residues" evidence="1">
    <location>
        <begin position="142"/>
        <end position="157"/>
    </location>
</feature>
<protein>
    <submittedName>
        <fullName evidence="2">Uncharacterized protein</fullName>
    </submittedName>
</protein>
<gene>
    <name evidence="2" type="ORF">P7K49_022318</name>
</gene>
<organism evidence="2 3">
    <name type="scientific">Saguinus oedipus</name>
    <name type="common">Cotton-top tamarin</name>
    <name type="synonym">Oedipomidas oedipus</name>
    <dbReference type="NCBI Taxonomy" id="9490"/>
    <lineage>
        <taxon>Eukaryota</taxon>
        <taxon>Metazoa</taxon>
        <taxon>Chordata</taxon>
        <taxon>Craniata</taxon>
        <taxon>Vertebrata</taxon>
        <taxon>Euteleostomi</taxon>
        <taxon>Mammalia</taxon>
        <taxon>Eutheria</taxon>
        <taxon>Euarchontoglires</taxon>
        <taxon>Primates</taxon>
        <taxon>Haplorrhini</taxon>
        <taxon>Platyrrhini</taxon>
        <taxon>Cebidae</taxon>
        <taxon>Callitrichinae</taxon>
        <taxon>Saguinus</taxon>
    </lineage>
</organism>
<dbReference type="Proteomes" id="UP001266305">
    <property type="component" value="Unassembled WGS sequence"/>
</dbReference>
<reference evidence="2 3" key="1">
    <citation type="submission" date="2023-05" db="EMBL/GenBank/DDBJ databases">
        <title>B98-5 Cell Line De Novo Hybrid Assembly: An Optical Mapping Approach.</title>
        <authorList>
            <person name="Kananen K."/>
            <person name="Auerbach J.A."/>
            <person name="Kautto E."/>
            <person name="Blachly J.S."/>
        </authorList>
    </citation>
    <scope>NUCLEOTIDE SEQUENCE [LARGE SCALE GENOMIC DNA]</scope>
    <source>
        <strain evidence="2">B95-8</strain>
        <tissue evidence="2">Cell line</tissue>
    </source>
</reference>
<feature type="compositionally biased region" description="Polar residues" evidence="1">
    <location>
        <begin position="21"/>
        <end position="43"/>
    </location>
</feature>
<evidence type="ECO:0000256" key="1">
    <source>
        <dbReference type="SAM" id="MobiDB-lite"/>
    </source>
</evidence>
<name>A0ABQ9UV76_SAGOE</name>